<gene>
    <name evidence="2" type="ORF">ABT276_06405</name>
</gene>
<feature type="domain" description="Coenzyme Q-binding protein COQ10 START" evidence="1">
    <location>
        <begin position="15"/>
        <end position="127"/>
    </location>
</feature>
<evidence type="ECO:0000259" key="1">
    <source>
        <dbReference type="Pfam" id="PF03364"/>
    </source>
</evidence>
<protein>
    <submittedName>
        <fullName evidence="2">SRPBCC family protein</fullName>
    </submittedName>
</protein>
<dbReference type="Gene3D" id="3.30.530.20">
    <property type="match status" value="1"/>
</dbReference>
<dbReference type="InterPro" id="IPR023393">
    <property type="entry name" value="START-like_dom_sf"/>
</dbReference>
<evidence type="ECO:0000313" key="3">
    <source>
        <dbReference type="Proteomes" id="UP001445472"/>
    </source>
</evidence>
<dbReference type="RefSeq" id="WP_351975284.1">
    <property type="nucleotide sequence ID" value="NZ_JBEPBX010000004.1"/>
</dbReference>
<organism evidence="2 3">
    <name type="scientific">Streptomyces xantholiticus</name>
    <dbReference type="NCBI Taxonomy" id="68285"/>
    <lineage>
        <taxon>Bacteria</taxon>
        <taxon>Bacillati</taxon>
        <taxon>Actinomycetota</taxon>
        <taxon>Actinomycetes</taxon>
        <taxon>Kitasatosporales</taxon>
        <taxon>Streptomycetaceae</taxon>
        <taxon>Streptomyces</taxon>
    </lineage>
</organism>
<dbReference type="EMBL" id="JBEPBX010000004">
    <property type="protein sequence ID" value="MER6613008.1"/>
    <property type="molecule type" value="Genomic_DNA"/>
</dbReference>
<dbReference type="SUPFAM" id="SSF55961">
    <property type="entry name" value="Bet v1-like"/>
    <property type="match status" value="1"/>
</dbReference>
<reference evidence="2 3" key="1">
    <citation type="submission" date="2024-06" db="EMBL/GenBank/DDBJ databases">
        <title>The Natural Products Discovery Center: Release of the First 8490 Sequenced Strains for Exploring Actinobacteria Biosynthetic Diversity.</title>
        <authorList>
            <person name="Kalkreuter E."/>
            <person name="Kautsar S.A."/>
            <person name="Yang D."/>
            <person name="Bader C.D."/>
            <person name="Teijaro C.N."/>
            <person name="Fluegel L."/>
            <person name="Davis C.M."/>
            <person name="Simpson J.R."/>
            <person name="Lauterbach L."/>
            <person name="Steele A.D."/>
            <person name="Gui C."/>
            <person name="Meng S."/>
            <person name="Li G."/>
            <person name="Viehrig K."/>
            <person name="Ye F."/>
            <person name="Su P."/>
            <person name="Kiefer A.F."/>
            <person name="Nichols A."/>
            <person name="Cepeda A.J."/>
            <person name="Yan W."/>
            <person name="Fan B."/>
            <person name="Jiang Y."/>
            <person name="Adhikari A."/>
            <person name="Zheng C.-J."/>
            <person name="Schuster L."/>
            <person name="Cowan T.M."/>
            <person name="Smanski M.J."/>
            <person name="Chevrette M.G."/>
            <person name="De Carvalho L.P.S."/>
            <person name="Shen B."/>
        </authorList>
    </citation>
    <scope>NUCLEOTIDE SEQUENCE [LARGE SCALE GENOMIC DNA]</scope>
    <source>
        <strain evidence="2 3">NPDC000837</strain>
    </source>
</reference>
<comment type="caution">
    <text evidence="2">The sequence shown here is derived from an EMBL/GenBank/DDBJ whole genome shotgun (WGS) entry which is preliminary data.</text>
</comment>
<name>A0ABV1UQC0_9ACTN</name>
<proteinExistence type="predicted"/>
<dbReference type="Proteomes" id="UP001445472">
    <property type="component" value="Unassembled WGS sequence"/>
</dbReference>
<evidence type="ECO:0000313" key="2">
    <source>
        <dbReference type="EMBL" id="MER6613008.1"/>
    </source>
</evidence>
<sequence>MDWCRYRFRSTWDLPAVPDKVYEVLSRAEDYPHWWPQVREVTSVDDESGTARFRSLLPYDLRVTVSAQRRDPANGVLEIGMAGDLEGWSRWTLRPGGRGTWVLYEQEVVVRRPLMRRLAMPCRPLFRANHALMMRGGRRGLETYLEGV</sequence>
<keyword evidence="3" id="KW-1185">Reference proteome</keyword>
<dbReference type="Pfam" id="PF03364">
    <property type="entry name" value="Polyketide_cyc"/>
    <property type="match status" value="1"/>
</dbReference>
<dbReference type="CDD" id="cd07824">
    <property type="entry name" value="SRPBCC_6"/>
    <property type="match status" value="1"/>
</dbReference>
<accession>A0ABV1UQC0</accession>
<dbReference type="InterPro" id="IPR005031">
    <property type="entry name" value="COQ10_START"/>
</dbReference>